<dbReference type="GO" id="GO:0006793">
    <property type="term" value="P:phosphorus metabolic process"/>
    <property type="evidence" value="ECO:0007669"/>
    <property type="project" value="UniProtKB-ARBA"/>
</dbReference>
<dbReference type="EMBL" id="JAPDFR010000001">
    <property type="protein sequence ID" value="KAK0390642.1"/>
    <property type="molecule type" value="Genomic_DNA"/>
</dbReference>
<dbReference type="AlphaFoldDB" id="A0AA39GR98"/>
<organism evidence="2 3">
    <name type="scientific">Sarocladium strictum</name>
    <name type="common">Black bundle disease fungus</name>
    <name type="synonym">Acremonium strictum</name>
    <dbReference type="NCBI Taxonomy" id="5046"/>
    <lineage>
        <taxon>Eukaryota</taxon>
        <taxon>Fungi</taxon>
        <taxon>Dikarya</taxon>
        <taxon>Ascomycota</taxon>
        <taxon>Pezizomycotina</taxon>
        <taxon>Sordariomycetes</taxon>
        <taxon>Hypocreomycetidae</taxon>
        <taxon>Hypocreales</taxon>
        <taxon>Sarocladiaceae</taxon>
        <taxon>Sarocladium</taxon>
    </lineage>
</organism>
<dbReference type="Gene3D" id="3.30.870.10">
    <property type="entry name" value="Endonuclease Chain A"/>
    <property type="match status" value="1"/>
</dbReference>
<dbReference type="Pfam" id="PF13091">
    <property type="entry name" value="PLDc_2"/>
    <property type="match status" value="1"/>
</dbReference>
<proteinExistence type="predicted"/>
<protein>
    <recommendedName>
        <fullName evidence="1">Phospholipase D-like domain-containing protein</fullName>
    </recommendedName>
</protein>
<evidence type="ECO:0000313" key="2">
    <source>
        <dbReference type="EMBL" id="KAK0390642.1"/>
    </source>
</evidence>
<dbReference type="CDD" id="cd00138">
    <property type="entry name" value="PLDc_SF"/>
    <property type="match status" value="1"/>
</dbReference>
<gene>
    <name evidence="2" type="ORF">NLU13_0146</name>
</gene>
<sequence>MLSQYILDLCQNPATVSSELDKAPNLAPADVVKRLYKHNLRPDSAGSPGPRRDEDIELALQCGRWRERPSALFLKAFADALSCLNTHPLAGMVSPPLMGSHGTMPLTIIAPLADVARHCARVIREAKREVFFVTCVWSPSEAQQNEAWLSLIRNAERDIFIQTPDLNADPLLPALAEARARGVAVTYYFCFGYNDAGEMIPGQGGTNEQAARKLYTLAHAHARADPAAGANVDDLPLLLRVHAYVAKDQDHPVHQSLGARSCHLKLLIVDGAVGVQGSGNQDTQSWCHSQELNVMVDSRDICARWRDAVERNQRTSLFGRVGPQDGVWRDARGEPGRGYSGDPGVLGGLLKGVAGMMQKTIRHGVVGRNACFIRAKQPDTNGVARYKVECALRDEASGGNEPQ</sequence>
<accession>A0AA39GR98</accession>
<dbReference type="Proteomes" id="UP001175261">
    <property type="component" value="Unassembled WGS sequence"/>
</dbReference>
<comment type="caution">
    <text evidence="2">The sequence shown here is derived from an EMBL/GenBank/DDBJ whole genome shotgun (WGS) entry which is preliminary data.</text>
</comment>
<dbReference type="SUPFAM" id="SSF56024">
    <property type="entry name" value="Phospholipase D/nuclease"/>
    <property type="match status" value="1"/>
</dbReference>
<evidence type="ECO:0000313" key="3">
    <source>
        <dbReference type="Proteomes" id="UP001175261"/>
    </source>
</evidence>
<reference evidence="2" key="1">
    <citation type="submission" date="2022-10" db="EMBL/GenBank/DDBJ databases">
        <title>Determination and structural analysis of whole genome sequence of Sarocladium strictum F4-1.</title>
        <authorList>
            <person name="Hu L."/>
            <person name="Jiang Y."/>
        </authorList>
    </citation>
    <scope>NUCLEOTIDE SEQUENCE</scope>
    <source>
        <strain evidence="2">F4-1</strain>
    </source>
</reference>
<keyword evidence="3" id="KW-1185">Reference proteome</keyword>
<dbReference type="PANTHER" id="PTHR21248:SF22">
    <property type="entry name" value="PHOSPHOLIPASE D"/>
    <property type="match status" value="1"/>
</dbReference>
<evidence type="ECO:0000259" key="1">
    <source>
        <dbReference type="Pfam" id="PF13091"/>
    </source>
</evidence>
<feature type="domain" description="Phospholipase D-like" evidence="1">
    <location>
        <begin position="150"/>
        <end position="310"/>
    </location>
</feature>
<dbReference type="PANTHER" id="PTHR21248">
    <property type="entry name" value="CARDIOLIPIN SYNTHASE"/>
    <property type="match status" value="1"/>
</dbReference>
<name>A0AA39GR98_SARSR</name>
<dbReference type="InterPro" id="IPR025202">
    <property type="entry name" value="PLD-like_dom"/>
</dbReference>